<evidence type="ECO:0008006" key="4">
    <source>
        <dbReference type="Google" id="ProtNLM"/>
    </source>
</evidence>
<evidence type="ECO:0000313" key="2">
    <source>
        <dbReference type="EMBL" id="SLM48957.1"/>
    </source>
</evidence>
<keyword evidence="3" id="KW-1185">Reference proteome</keyword>
<dbReference type="KEGG" id="nja:NSJP_2790"/>
<name>A0A1W1I7H0_9BACT</name>
<dbReference type="AlphaFoldDB" id="A0A1W1I7H0"/>
<protein>
    <recommendedName>
        <fullName evidence="4">Lipoprotein</fullName>
    </recommendedName>
</protein>
<dbReference type="EMBL" id="LT828648">
    <property type="protein sequence ID" value="SLM48957.1"/>
    <property type="molecule type" value="Genomic_DNA"/>
</dbReference>
<proteinExistence type="predicted"/>
<evidence type="ECO:0000256" key="1">
    <source>
        <dbReference type="SAM" id="MobiDB-lite"/>
    </source>
</evidence>
<dbReference type="PROSITE" id="PS51257">
    <property type="entry name" value="PROKAR_LIPOPROTEIN"/>
    <property type="match status" value="1"/>
</dbReference>
<evidence type="ECO:0000313" key="3">
    <source>
        <dbReference type="Proteomes" id="UP000192042"/>
    </source>
</evidence>
<sequence length="90" mass="9254">MREMMRCGGIVGIHTPVILSILLSGCGLMMIGPPAEKIDVDSGSNEQKNLEAVRAMQADQAGHAASGASTGQESSPCAPDGVGKNRCADR</sequence>
<accession>A0A1W1I7H0</accession>
<organism evidence="2 3">
    <name type="scientific">Nitrospira japonica</name>
    <dbReference type="NCBI Taxonomy" id="1325564"/>
    <lineage>
        <taxon>Bacteria</taxon>
        <taxon>Pseudomonadati</taxon>
        <taxon>Nitrospirota</taxon>
        <taxon>Nitrospiria</taxon>
        <taxon>Nitrospirales</taxon>
        <taxon>Nitrospiraceae</taxon>
        <taxon>Nitrospira</taxon>
    </lineage>
</organism>
<gene>
    <name evidence="2" type="ORF">NSJP_2790</name>
</gene>
<feature type="region of interest" description="Disordered" evidence="1">
    <location>
        <begin position="57"/>
        <end position="90"/>
    </location>
</feature>
<dbReference type="Proteomes" id="UP000192042">
    <property type="component" value="Chromosome I"/>
</dbReference>
<reference evidence="2 3" key="1">
    <citation type="submission" date="2017-03" db="EMBL/GenBank/DDBJ databases">
        <authorList>
            <person name="Afonso C.L."/>
            <person name="Miller P.J."/>
            <person name="Scott M.A."/>
            <person name="Spackman E."/>
            <person name="Goraichik I."/>
            <person name="Dimitrov K.M."/>
            <person name="Suarez D.L."/>
            <person name="Swayne D.E."/>
        </authorList>
    </citation>
    <scope>NUCLEOTIDE SEQUENCE [LARGE SCALE GENOMIC DNA]</scope>
    <source>
        <strain evidence="2">Genome sequencing of Nitrospira japonica strain NJ11</strain>
    </source>
</reference>
<dbReference type="STRING" id="1325564.NSJP_2790"/>
<dbReference type="RefSeq" id="WP_080887269.1">
    <property type="nucleotide sequence ID" value="NZ_LT828648.1"/>
</dbReference>